<dbReference type="HOGENOM" id="CLU_2921807_0_0_6"/>
<proteinExistence type="predicted"/>
<reference evidence="1 2" key="1">
    <citation type="journal article" date="2000" name="Nature">
        <title>The genome sequence of the plant pathogen Xylella fastidiosa.</title>
        <authorList>
            <person name="Simpson A.J."/>
            <person name="Reinach F.C."/>
            <person name="Arruda P."/>
            <person name="Abreu F.A."/>
            <person name="Acencio M."/>
            <person name="Alvarenga R."/>
            <person name="Alves L.M."/>
            <person name="Araya J.E."/>
            <person name="Baia G.S."/>
            <person name="Baptista C.S."/>
            <person name="Barros M.H."/>
            <person name="Bonaccorsi E.D."/>
            <person name="Bordin S."/>
            <person name="Bove J.M."/>
            <person name="Briones M.R."/>
            <person name="Bueno M.R."/>
            <person name="Camargo A.A."/>
            <person name="Camargo L.E."/>
            <person name="Carraro D.M."/>
            <person name="Carrer H."/>
            <person name="Colauto N.B."/>
            <person name="Colombo C."/>
            <person name="Costa F.F."/>
            <person name="Costa M.C."/>
            <person name="Costa-Neto C.M."/>
            <person name="Coutinho L.L."/>
            <person name="Cristofani M."/>
            <person name="Dias-Neto E."/>
            <person name="Docena C."/>
            <person name="El-Dorry H."/>
            <person name="Facincani A.P."/>
            <person name="Ferreira A.J."/>
            <person name="Ferreira V.C."/>
            <person name="Ferro J.A."/>
            <person name="Fraga J.S."/>
            <person name="Franca S.C."/>
            <person name="Franco M.C."/>
            <person name="Frohme M."/>
            <person name="Furlan L.R."/>
            <person name="Garnier M."/>
            <person name="Goldman G.H."/>
            <person name="Goldman M.H."/>
            <person name="Gomes S.L."/>
            <person name="Gruber A."/>
            <person name="Ho P.L."/>
            <person name="Hoheisel J.D."/>
            <person name="Junqueira M.L."/>
            <person name="Kemper E.L."/>
            <person name="Kitajima J.P."/>
            <person name="Krieger J.E."/>
            <person name="Kuramae E.E."/>
            <person name="Laigret F."/>
            <person name="Lambais M.R."/>
            <person name="Leite L.C."/>
            <person name="Lemos E.G."/>
            <person name="Lemos M.V."/>
            <person name="Lopes S.A."/>
            <person name="Lopes C.R."/>
            <person name="Machado J.A."/>
            <person name="Machado M.A."/>
            <person name="Madeira A.M."/>
            <person name="Madeira H.M."/>
            <person name="Marino C.L."/>
            <person name="Marques M.V."/>
            <person name="Martins E.A."/>
            <person name="Martins E.M."/>
            <person name="Matsukuma A.Y."/>
            <person name="Menck C.F."/>
            <person name="Miracca E.C."/>
            <person name="Miyaki C.Y."/>
            <person name="Monteriro-Vitorello C.B."/>
            <person name="Moon D.H."/>
            <person name="Nagai M.A."/>
            <person name="Nascimento A.L."/>
            <person name="Netto L.E."/>
            <person name="Nhani A.Jr."/>
            <person name="Nobrega F.G."/>
            <person name="Nunes L.R."/>
            <person name="Oliveira M.A."/>
            <person name="de Oliveira M.C."/>
            <person name="de Oliveira R.C."/>
            <person name="Palmieri D.A."/>
            <person name="Paris A."/>
            <person name="Peixoto B.R."/>
            <person name="Pereira G.A."/>
            <person name="Pereira H.A.Jr."/>
            <person name="Pesquero J.B."/>
            <person name="Quaggio R.B."/>
            <person name="Roberto P.G."/>
            <person name="Rodrigues V."/>
            <person name="de M Rosa A.J."/>
            <person name="de Rosa V.E.Jr."/>
            <person name="de Sa R.G."/>
            <person name="Santelli R.V."/>
            <person name="Sawasaki H.E."/>
            <person name="da Silva A.C."/>
            <person name="da Silva A.M."/>
            <person name="da Silva F.R."/>
            <person name="da Silva W.A.Jr."/>
            <person name="da Silveira J.F."/>
            <person name="Silvestri M.L."/>
            <person name="Siqueira W.J."/>
            <person name="de Souza A.A."/>
            <person name="de Souza A.P."/>
            <person name="Terenzi M.F."/>
            <person name="Truffi D."/>
            <person name="Tsai S.M."/>
            <person name="Tsuhako M.H."/>
            <person name="Vallada H."/>
            <person name="Van Sluys M.A."/>
            <person name="Verjovski-Almeida S."/>
            <person name="Vettore A.L."/>
            <person name="Zago M.A."/>
            <person name="Zatz M."/>
            <person name="Meidanis J."/>
            <person name="Setubal J.C."/>
        </authorList>
    </citation>
    <scope>NUCLEOTIDE SEQUENCE [LARGE SCALE GENOMIC DNA]</scope>
    <source>
        <strain evidence="1 2">9a5c</strain>
    </source>
</reference>
<dbReference type="Proteomes" id="UP000000812">
    <property type="component" value="Chromosome"/>
</dbReference>
<dbReference type="PIR" id="G82560">
    <property type="entry name" value="G82560"/>
</dbReference>
<name>Q9PAT3_XYLFA</name>
<organism evidence="1 2">
    <name type="scientific">Xylella fastidiosa (strain 9a5c)</name>
    <dbReference type="NCBI Taxonomy" id="160492"/>
    <lineage>
        <taxon>Bacteria</taxon>
        <taxon>Pseudomonadati</taxon>
        <taxon>Pseudomonadota</taxon>
        <taxon>Gammaproteobacteria</taxon>
        <taxon>Lysobacterales</taxon>
        <taxon>Lysobacteraceae</taxon>
        <taxon>Xylella</taxon>
    </lineage>
</organism>
<accession>Q9PAT3</accession>
<dbReference type="KEGG" id="xfa:XF_2412"/>
<gene>
    <name evidence="1" type="ordered locus">XF_2412</name>
</gene>
<dbReference type="STRING" id="160492.XF_2412"/>
<evidence type="ECO:0000313" key="2">
    <source>
        <dbReference type="Proteomes" id="UP000000812"/>
    </source>
</evidence>
<sequence length="61" mass="6755">MIFGATQTNADRRRDSGTRHAVCTGWARSRLPPDPQVRHNAHLPKPHVKVISSIPITGTML</sequence>
<dbReference type="AlphaFoldDB" id="Q9PAT3"/>
<dbReference type="EMBL" id="AE003849">
    <property type="protein sequence ID" value="AAF85211.1"/>
    <property type="molecule type" value="Genomic_DNA"/>
</dbReference>
<evidence type="ECO:0000313" key="1">
    <source>
        <dbReference type="EMBL" id="AAF85211.1"/>
    </source>
</evidence>
<protein>
    <submittedName>
        <fullName evidence="1">Uncharacterized protein</fullName>
    </submittedName>
</protein>